<sequence length="699" mass="74565">MTDIDEVTNSREARRLAVGLKSKAQRAEGVVHAAQKAVANAERIAGNLAGEAEEIPALRAAAKAKVDAFEAAANVTVPDVLVAEADTRNRDTVLAKAFQYAVQGHDPVEIAEQVTAHLQQSDALWPDDDLPEAMQREAEGDAEGSFRDFLRARIAAAWERLGAIRDEAAKALPVKQQAESGLKDAKRELERIEARAAYLPEAIAEWDGKVVEARAVHVAEVEAFEAAQAAHEAMLAKAEELKAQEVAEAAPFVDRFKVFRVSLDDGLERADFDALSRIGVLAGWLVVDGDVEFPLLNRDQGAPAAPSLGLLPGEWDASVVWLEPGDLAECYADLVQTGESLAVLVARIAVPAETMERRLSRLANVGHRLDLFPMVFAPEEVDRSGSRYAVEGMLPFGALAMLAGEGGVGKTSAAHALLMAAGSSTGPKEFLGQLVTGTYPVALITGEESEEEIADRQAAFGGTWGEPNLKLRAGSGPAFYKSALAAFEELDEYGVLVVDSVTSLAGGSHIDGAEVARFLQPLKDFAQRKKWAVLVLHHFSQGRGALLDRISGSRAFINLPRMVMALEAMRDGRRKVTTVKHNLLPGQVWLPKDQSRLFSTDDATLRLMPIEDAAVANDEGEADIEPRVLAAIARVTGEGVRVNKSGKSGLHKLNAPEVAGIGRNALEAAIGGLIDDGELAVTGNGLFVVRPEGGEAEAA</sequence>
<comment type="caution">
    <text evidence="2">The sequence shown here is derived from an EMBL/GenBank/DDBJ whole genome shotgun (WGS) entry which is preliminary data.</text>
</comment>
<feature type="domain" description="AAA+ ATPase" evidence="1">
    <location>
        <begin position="396"/>
        <end position="561"/>
    </location>
</feature>
<evidence type="ECO:0000313" key="3">
    <source>
        <dbReference type="Proteomes" id="UP001165383"/>
    </source>
</evidence>
<dbReference type="RefSeq" id="WP_249915559.1">
    <property type="nucleotide sequence ID" value="NZ_JAMGBB010000001.1"/>
</dbReference>
<organism evidence="2 3">
    <name type="scientific">Sphingomonas brevis</name>
    <dbReference type="NCBI Taxonomy" id="2908206"/>
    <lineage>
        <taxon>Bacteria</taxon>
        <taxon>Pseudomonadati</taxon>
        <taxon>Pseudomonadota</taxon>
        <taxon>Alphaproteobacteria</taxon>
        <taxon>Sphingomonadales</taxon>
        <taxon>Sphingomonadaceae</taxon>
        <taxon>Sphingomonas</taxon>
    </lineage>
</organism>
<dbReference type="Pfam" id="PF13481">
    <property type="entry name" value="AAA_25"/>
    <property type="match status" value="1"/>
</dbReference>
<evidence type="ECO:0000313" key="2">
    <source>
        <dbReference type="EMBL" id="MCL6741158.1"/>
    </source>
</evidence>
<keyword evidence="3" id="KW-1185">Reference proteome</keyword>
<dbReference type="Gene3D" id="3.40.50.300">
    <property type="entry name" value="P-loop containing nucleotide triphosphate hydrolases"/>
    <property type="match status" value="1"/>
</dbReference>
<accession>A0ABT0S9W0</accession>
<reference evidence="2" key="1">
    <citation type="submission" date="2022-05" db="EMBL/GenBank/DDBJ databases">
        <authorList>
            <person name="Jo J.-H."/>
            <person name="Im W.-T."/>
        </authorList>
    </citation>
    <scope>NUCLEOTIDE SEQUENCE</scope>
    <source>
        <strain evidence="2">RB56-2</strain>
    </source>
</reference>
<name>A0ABT0S9W0_9SPHN</name>
<proteinExistence type="predicted"/>
<dbReference type="EMBL" id="JAMGBB010000001">
    <property type="protein sequence ID" value="MCL6741158.1"/>
    <property type="molecule type" value="Genomic_DNA"/>
</dbReference>
<evidence type="ECO:0000259" key="1">
    <source>
        <dbReference type="SMART" id="SM00382"/>
    </source>
</evidence>
<gene>
    <name evidence="2" type="ORF">LZ518_08445</name>
</gene>
<dbReference type="SMART" id="SM00382">
    <property type="entry name" value="AAA"/>
    <property type="match status" value="1"/>
</dbReference>
<dbReference type="SUPFAM" id="SSF52540">
    <property type="entry name" value="P-loop containing nucleoside triphosphate hydrolases"/>
    <property type="match status" value="1"/>
</dbReference>
<dbReference type="InterPro" id="IPR027417">
    <property type="entry name" value="P-loop_NTPase"/>
</dbReference>
<protein>
    <submittedName>
        <fullName evidence="2">AAA family ATPase</fullName>
    </submittedName>
</protein>
<dbReference type="Proteomes" id="UP001165383">
    <property type="component" value="Unassembled WGS sequence"/>
</dbReference>
<dbReference type="InterPro" id="IPR003593">
    <property type="entry name" value="AAA+_ATPase"/>
</dbReference>